<organism evidence="1 2">
    <name type="scientific">Rhizophagus clarus</name>
    <dbReference type="NCBI Taxonomy" id="94130"/>
    <lineage>
        <taxon>Eukaryota</taxon>
        <taxon>Fungi</taxon>
        <taxon>Fungi incertae sedis</taxon>
        <taxon>Mucoromycota</taxon>
        <taxon>Glomeromycotina</taxon>
        <taxon>Glomeromycetes</taxon>
        <taxon>Glomerales</taxon>
        <taxon>Glomeraceae</taxon>
        <taxon>Rhizophagus</taxon>
    </lineage>
</organism>
<sequence>MLFNGHSLHTLYGKKKIYSTIKSISQKEENHSTLRQALWLFDYELLSSSQFAFQAIWTLLYYMGYLTIDRNKFLCIPNKEIEMGNYVKFQEYLSNIIIEIFLFNQAEFGYCLFIHS</sequence>
<dbReference type="Proteomes" id="UP000615446">
    <property type="component" value="Unassembled WGS sequence"/>
</dbReference>
<gene>
    <name evidence="1" type="ORF">RCL2_002739400</name>
</gene>
<dbReference type="AlphaFoldDB" id="A0A8H3R307"/>
<dbReference type="OrthoDB" id="10298132at2759"/>
<protein>
    <submittedName>
        <fullName evidence="1">Uncharacterized protein</fullName>
    </submittedName>
</protein>
<comment type="caution">
    <text evidence="1">The sequence shown here is derived from an EMBL/GenBank/DDBJ whole genome shotgun (WGS) entry which is preliminary data.</text>
</comment>
<dbReference type="EMBL" id="BLAL01000297">
    <property type="protein sequence ID" value="GET00958.1"/>
    <property type="molecule type" value="Genomic_DNA"/>
</dbReference>
<accession>A0A8H3R307</accession>
<name>A0A8H3R307_9GLOM</name>
<reference evidence="1" key="1">
    <citation type="submission" date="2019-10" db="EMBL/GenBank/DDBJ databases">
        <title>Conservation and host-specific expression of non-tandemly repeated heterogenous ribosome RNA gene in arbuscular mycorrhizal fungi.</title>
        <authorList>
            <person name="Maeda T."/>
            <person name="Kobayashi Y."/>
            <person name="Nakagawa T."/>
            <person name="Ezawa T."/>
            <person name="Yamaguchi K."/>
            <person name="Bino T."/>
            <person name="Nishimoto Y."/>
            <person name="Shigenobu S."/>
            <person name="Kawaguchi M."/>
        </authorList>
    </citation>
    <scope>NUCLEOTIDE SEQUENCE</scope>
    <source>
        <strain evidence="1">HR1</strain>
    </source>
</reference>
<evidence type="ECO:0000313" key="1">
    <source>
        <dbReference type="EMBL" id="GET00958.1"/>
    </source>
</evidence>
<evidence type="ECO:0000313" key="2">
    <source>
        <dbReference type="Proteomes" id="UP000615446"/>
    </source>
</evidence>
<proteinExistence type="predicted"/>